<keyword evidence="3" id="KW-0539">Nucleus</keyword>
<dbReference type="PANTHER" id="PTHR21717">
    <property type="entry name" value="TELOMERIC REPEAT BINDING PROTEIN"/>
    <property type="match status" value="1"/>
</dbReference>
<proteinExistence type="predicted"/>
<dbReference type="SUPFAM" id="SSF54236">
    <property type="entry name" value="Ubiquitin-like"/>
    <property type="match status" value="1"/>
</dbReference>
<gene>
    <name evidence="7" type="ORF">Godav_000308</name>
</gene>
<feature type="domain" description="Ubiquitin-like" evidence="5">
    <location>
        <begin position="387"/>
        <end position="457"/>
    </location>
</feature>
<dbReference type="Pfam" id="PF23603">
    <property type="entry name" value="Ubiquitin_TPR1"/>
    <property type="match status" value="1"/>
</dbReference>
<dbReference type="CDD" id="cd11660">
    <property type="entry name" value="SANT_TRF"/>
    <property type="match status" value="1"/>
</dbReference>
<dbReference type="Proteomes" id="UP000593561">
    <property type="component" value="Unassembled WGS sequence"/>
</dbReference>
<evidence type="ECO:0000256" key="4">
    <source>
        <dbReference type="SAM" id="MobiDB-lite"/>
    </source>
</evidence>
<dbReference type="InterPro" id="IPR031105">
    <property type="entry name" value="TRP_plant"/>
</dbReference>
<dbReference type="PROSITE" id="PS50053">
    <property type="entry name" value="UBIQUITIN_2"/>
    <property type="match status" value="1"/>
</dbReference>
<dbReference type="SMART" id="SM00717">
    <property type="entry name" value="SANT"/>
    <property type="match status" value="1"/>
</dbReference>
<feature type="region of interest" description="Disordered" evidence="4">
    <location>
        <begin position="108"/>
        <end position="138"/>
    </location>
</feature>
<dbReference type="InterPro" id="IPR001005">
    <property type="entry name" value="SANT/Myb"/>
</dbReference>
<organism evidence="7 8">
    <name type="scientific">Gossypium davidsonii</name>
    <name type="common">Davidson's cotton</name>
    <name type="synonym">Gossypium klotzschianum subsp. davidsonii</name>
    <dbReference type="NCBI Taxonomy" id="34287"/>
    <lineage>
        <taxon>Eukaryota</taxon>
        <taxon>Viridiplantae</taxon>
        <taxon>Streptophyta</taxon>
        <taxon>Embryophyta</taxon>
        <taxon>Tracheophyta</taxon>
        <taxon>Spermatophyta</taxon>
        <taxon>Magnoliopsida</taxon>
        <taxon>eudicotyledons</taxon>
        <taxon>Gunneridae</taxon>
        <taxon>Pentapetalae</taxon>
        <taxon>rosids</taxon>
        <taxon>malvids</taxon>
        <taxon>Malvales</taxon>
        <taxon>Malvaceae</taxon>
        <taxon>Malvoideae</taxon>
        <taxon>Gossypium</taxon>
    </lineage>
</organism>
<dbReference type="GO" id="GO:0005634">
    <property type="term" value="C:nucleus"/>
    <property type="evidence" value="ECO:0007669"/>
    <property type="project" value="UniProtKB-SubCell"/>
</dbReference>
<evidence type="ECO:0000259" key="5">
    <source>
        <dbReference type="PROSITE" id="PS50053"/>
    </source>
</evidence>
<dbReference type="InterPro" id="IPR057625">
    <property type="entry name" value="TPR1-6-like_ubiquitin"/>
</dbReference>
<evidence type="ECO:0000259" key="6">
    <source>
        <dbReference type="PROSITE" id="PS51294"/>
    </source>
</evidence>
<evidence type="ECO:0000256" key="2">
    <source>
        <dbReference type="ARBA" id="ARBA00023125"/>
    </source>
</evidence>
<accession>A0A7J8SZN9</accession>
<name>A0A7J8SZN9_GOSDV</name>
<comment type="subcellular location">
    <subcellularLocation>
        <location evidence="1">Nucleus</location>
    </subcellularLocation>
</comment>
<feature type="compositionally biased region" description="Basic and acidic residues" evidence="4">
    <location>
        <begin position="115"/>
        <end position="124"/>
    </location>
</feature>
<keyword evidence="2" id="KW-0238">DNA-binding</keyword>
<evidence type="ECO:0000313" key="8">
    <source>
        <dbReference type="Proteomes" id="UP000593561"/>
    </source>
</evidence>
<dbReference type="GO" id="GO:0042162">
    <property type="term" value="F:telomeric DNA binding"/>
    <property type="evidence" value="ECO:0007669"/>
    <property type="project" value="UniProtKB-ARBA"/>
</dbReference>
<evidence type="ECO:0000256" key="3">
    <source>
        <dbReference type="ARBA" id="ARBA00023242"/>
    </source>
</evidence>
<dbReference type="InterPro" id="IPR009057">
    <property type="entry name" value="Homeodomain-like_sf"/>
</dbReference>
<dbReference type="EMBL" id="JABFAC010000013">
    <property type="protein sequence ID" value="MBA0631433.1"/>
    <property type="molecule type" value="Genomic_DNA"/>
</dbReference>
<comment type="caution">
    <text evidence="7">The sequence shown here is derived from an EMBL/GenBank/DDBJ whole genome shotgun (WGS) entry which is preliminary data.</text>
</comment>
<dbReference type="Gene3D" id="1.10.246.220">
    <property type="match status" value="2"/>
</dbReference>
<sequence length="732" mass="81678">MVFNKRLDYGFNAFSVSNVPRAPRSIRKRDRTKRVVEDSRICAFELLASLAGKLLEEGESSASSNASAGHDHVSIGKDVKLETRYDDKPLKTECVGHVSCDASVVTSDWTTENSDNSKEPKHSENNAIPEPTLTKAPPACSVQINDDLKYTIQKCNVGYGSFPGNLDGCSPNFGELCDGISENGVKREVETNNYPTMDPLEVSMTFPAPINSDRDVKLPSRSDSVLNASFSRHRNDIKLGSRDDDEKFSRFNKLSNRFKVSRPATCIEDRRIRKLLTSKYWKAAPKLKDFEDSRADGGIKALQRKRKTYYDKCQYDTLYKRRKFFDRSSIVTSDGRIGSENVSNSPEKVTNENENKCRLVAMSHGACEIASLLTGHQASHKSDDSHVKLSIKSFRIPELYIEVPETATVGSLKRTVMEAVTALLGGRIRVGVLLQGKKVRDDSRTLLQTGISSEDNLDALGFTLEPGPVIAPPPICSEEPLLQSLVVTPALDTGIPDATPDPPLLTNSAKSVDSNYEHVSSQTDMLTDQNLSESRALVPVPAMNVEALAVVPVNQKIRKSELAQRRTRRPFSVSEVEALVQAVEELGTGRWRDVKLRAFENADHRTYVDLKVKAFSLLTIWLVMKRKSMTNRNHHESWYIWSEIVTSAVTKLCHCCHQDKWKTLVHTAKISPQQRRGEPVPQELLDRVMAAHAYWSQHQTKQQGKHHPGTLRITDSQADRIGVAVAIPTITM</sequence>
<dbReference type="AlphaFoldDB" id="A0A7J8SZN9"/>
<protein>
    <submittedName>
        <fullName evidence="7">Uncharacterized protein</fullName>
    </submittedName>
</protein>
<dbReference type="InterPro" id="IPR000626">
    <property type="entry name" value="Ubiquitin-like_dom"/>
</dbReference>
<dbReference type="InterPro" id="IPR029071">
    <property type="entry name" value="Ubiquitin-like_domsf"/>
</dbReference>
<dbReference type="PROSITE" id="PS51294">
    <property type="entry name" value="HTH_MYB"/>
    <property type="match status" value="1"/>
</dbReference>
<dbReference type="InterPro" id="IPR017930">
    <property type="entry name" value="Myb_dom"/>
</dbReference>
<dbReference type="SUPFAM" id="SSF46689">
    <property type="entry name" value="Homeodomain-like"/>
    <property type="match status" value="1"/>
</dbReference>
<dbReference type="PANTHER" id="PTHR21717:SF73">
    <property type="entry name" value="TELOMERE-BINDING PROTEIN, PUTATIVE-RELATED"/>
    <property type="match status" value="1"/>
</dbReference>
<keyword evidence="8" id="KW-1185">Reference proteome</keyword>
<reference evidence="7 8" key="1">
    <citation type="journal article" date="2019" name="Genome Biol. Evol.">
        <title>Insights into the evolution of the New World diploid cottons (Gossypium, subgenus Houzingenia) based on genome sequencing.</title>
        <authorList>
            <person name="Grover C.E."/>
            <person name="Arick M.A. 2nd"/>
            <person name="Thrash A."/>
            <person name="Conover J.L."/>
            <person name="Sanders W.S."/>
            <person name="Peterson D.G."/>
            <person name="Frelichowski J.E."/>
            <person name="Scheffler J.A."/>
            <person name="Scheffler B.E."/>
            <person name="Wendel J.F."/>
        </authorList>
    </citation>
    <scope>NUCLEOTIDE SEQUENCE [LARGE SCALE GENOMIC DNA]</scope>
    <source>
        <strain evidence="7">27</strain>
        <tissue evidence="7">Leaf</tissue>
    </source>
</reference>
<feature type="domain" description="HTH myb-type" evidence="6">
    <location>
        <begin position="563"/>
        <end position="622"/>
    </location>
</feature>
<evidence type="ECO:0000256" key="1">
    <source>
        <dbReference type="ARBA" id="ARBA00004123"/>
    </source>
</evidence>
<evidence type="ECO:0000313" key="7">
    <source>
        <dbReference type="EMBL" id="MBA0631433.1"/>
    </source>
</evidence>